<keyword evidence="4" id="KW-0804">Transcription</keyword>
<dbReference type="GO" id="GO:0003712">
    <property type="term" value="F:transcription coregulator activity"/>
    <property type="evidence" value="ECO:0007669"/>
    <property type="project" value="InterPro"/>
</dbReference>
<dbReference type="PANTHER" id="PTHR22890">
    <property type="entry name" value="MEDIATOR OF RNA POLYMERASE II TRANSCRIPTION SUBUNIT 11"/>
    <property type="match status" value="1"/>
</dbReference>
<evidence type="ECO:0000313" key="6">
    <source>
        <dbReference type="Proteomes" id="UP000434276"/>
    </source>
</evidence>
<evidence type="ECO:0000256" key="2">
    <source>
        <dbReference type="ARBA" id="ARBA00008186"/>
    </source>
</evidence>
<dbReference type="GO" id="GO:0016592">
    <property type="term" value="C:mediator complex"/>
    <property type="evidence" value="ECO:0007669"/>
    <property type="project" value="InterPro"/>
</dbReference>
<dbReference type="InterPro" id="IPR019404">
    <property type="entry name" value="Mediator_Med11"/>
</dbReference>
<dbReference type="AlphaFoldDB" id="A0A5S9X8P6"/>
<reference evidence="5 6" key="1">
    <citation type="submission" date="2019-12" db="EMBL/GenBank/DDBJ databases">
        <authorList>
            <person name="Jiao W.-B."/>
            <person name="Schneeberger K."/>
        </authorList>
    </citation>
    <scope>NUCLEOTIDE SEQUENCE [LARGE SCALE GENOMIC DNA]</scope>
    <source>
        <strain evidence="6">cv. C24</strain>
    </source>
</reference>
<accession>A0A5S9X8P6</accession>
<protein>
    <recommendedName>
        <fullName evidence="4">Mediator of RNA polymerase II transcription subunit 11</fullName>
    </recommendedName>
    <alternativeName>
        <fullName evidence="4">Mediator complex subunit 11</fullName>
    </alternativeName>
</protein>
<dbReference type="Pfam" id="PF10280">
    <property type="entry name" value="Med11"/>
    <property type="match status" value="1"/>
</dbReference>
<evidence type="ECO:0000256" key="1">
    <source>
        <dbReference type="ARBA" id="ARBA00004123"/>
    </source>
</evidence>
<keyword evidence="3 4" id="KW-0539">Nucleus</keyword>
<dbReference type="Proteomes" id="UP000434276">
    <property type="component" value="Unassembled WGS sequence"/>
</dbReference>
<comment type="subunit">
    <text evidence="4">Component of the Mediator complex.</text>
</comment>
<dbReference type="OrthoDB" id="5418434at2759"/>
<evidence type="ECO:0000313" key="5">
    <source>
        <dbReference type="EMBL" id="CAA0380984.1"/>
    </source>
</evidence>
<dbReference type="GO" id="GO:0006357">
    <property type="term" value="P:regulation of transcription by RNA polymerase II"/>
    <property type="evidence" value="ECO:0007669"/>
    <property type="project" value="InterPro"/>
</dbReference>
<comment type="similarity">
    <text evidence="2 4">Belongs to the Mediator complex subunit 11 family.</text>
</comment>
<dbReference type="EMBL" id="CACSHJ010000089">
    <property type="protein sequence ID" value="CAA0380984.1"/>
    <property type="molecule type" value="Genomic_DNA"/>
</dbReference>
<evidence type="ECO:0000256" key="3">
    <source>
        <dbReference type="ARBA" id="ARBA00023242"/>
    </source>
</evidence>
<keyword evidence="4" id="KW-0010">Activator</keyword>
<proteinExistence type="inferred from homology"/>
<comment type="function">
    <text evidence="4">Component of the Mediator complex, a coactivator involved in the regulated transcription of nearly all RNA polymerase II-dependent genes. Mediator functions as a bridge to convey information from gene-specific regulatory proteins to the basal RNA polymerase II transcription machinery. Mediator is recruited to promoters by direct interactions with regulatory proteins and serves as a scaffold for the assembly of a functional pre-initiation complex with RNA polymerase II and the general transcription factors.</text>
</comment>
<sequence length="212" mass="24406">MRKAAITKILSEPREFVPFYVTKKTCIFFAFSFTDLYCRVSPIPQNLPSVADHKHAVSNRNSPCYFIVSAIFTVSRRRVRLSLEFSLSGLKEIVESPMDPQTQNTSLQRLQNVENRVVKVLELAGGVMEELASPSGPKKEFVNSHCREFMQSMKDIQVTLREEIKSACEYRPFEKCDYNARIANEICFQKLEYVLTQLEDLKQTADRYPSSD</sequence>
<organism evidence="5 6">
    <name type="scientific">Arabidopsis thaliana</name>
    <name type="common">Mouse-ear cress</name>
    <dbReference type="NCBI Taxonomy" id="3702"/>
    <lineage>
        <taxon>Eukaryota</taxon>
        <taxon>Viridiplantae</taxon>
        <taxon>Streptophyta</taxon>
        <taxon>Embryophyta</taxon>
        <taxon>Tracheophyta</taxon>
        <taxon>Spermatophyta</taxon>
        <taxon>Magnoliopsida</taxon>
        <taxon>eudicotyledons</taxon>
        <taxon>Gunneridae</taxon>
        <taxon>Pentapetalae</taxon>
        <taxon>rosids</taxon>
        <taxon>malvids</taxon>
        <taxon>Brassicales</taxon>
        <taxon>Brassicaceae</taxon>
        <taxon>Camelineae</taxon>
        <taxon>Arabidopsis</taxon>
    </lineage>
</organism>
<name>A0A5S9X8P6_ARATH</name>
<dbReference type="ExpressionAtlas" id="A0A5S9X8P6">
    <property type="expression patterns" value="baseline and differential"/>
</dbReference>
<dbReference type="FunFam" id="1.10.287.3490:FF:000002">
    <property type="entry name" value="Mediator of RNA polymerase II transcription subunit 11"/>
    <property type="match status" value="1"/>
</dbReference>
<comment type="subcellular location">
    <subcellularLocation>
        <location evidence="1 4">Nucleus</location>
    </subcellularLocation>
</comment>
<keyword evidence="4" id="KW-0805">Transcription regulation</keyword>
<gene>
    <name evidence="4" type="primary">MED11</name>
    <name evidence="5" type="ORF">C24_LOCUS11242</name>
</gene>
<evidence type="ECO:0000256" key="4">
    <source>
        <dbReference type="RuleBase" id="RU364147"/>
    </source>
</evidence>
<dbReference type="Gene3D" id="1.10.287.3490">
    <property type="match status" value="1"/>
</dbReference>